<dbReference type="Proteomes" id="UP000037035">
    <property type="component" value="Unassembled WGS sequence"/>
</dbReference>
<keyword evidence="2" id="KW-1185">Reference proteome</keyword>
<dbReference type="VEuPathDB" id="FungiDB:VP01_52g8"/>
<evidence type="ECO:0000313" key="1">
    <source>
        <dbReference type="EMBL" id="KNZ48959.1"/>
    </source>
</evidence>
<name>A0A0L6UKA7_9BASI</name>
<reference evidence="1 2" key="1">
    <citation type="submission" date="2015-08" db="EMBL/GenBank/DDBJ databases">
        <title>Next Generation Sequencing and Analysis of the Genome of Puccinia sorghi L Schw, the Causal Agent of Maize Common Rust.</title>
        <authorList>
            <person name="Rochi L."/>
            <person name="Burguener G."/>
            <person name="Darino M."/>
            <person name="Turjanski A."/>
            <person name="Kreff E."/>
            <person name="Dieguez M.J."/>
            <person name="Sacco F."/>
        </authorList>
    </citation>
    <scope>NUCLEOTIDE SEQUENCE [LARGE SCALE GENOMIC DNA]</scope>
    <source>
        <strain evidence="1 2">RO10H11247</strain>
    </source>
</reference>
<dbReference type="EMBL" id="LAVV01010498">
    <property type="protein sequence ID" value="KNZ48959.1"/>
    <property type="molecule type" value="Genomic_DNA"/>
</dbReference>
<evidence type="ECO:0000313" key="2">
    <source>
        <dbReference type="Proteomes" id="UP000037035"/>
    </source>
</evidence>
<dbReference type="AlphaFoldDB" id="A0A0L6UKA7"/>
<dbReference type="OrthoDB" id="76215at2759"/>
<proteinExistence type="predicted"/>
<accession>A0A0L6UKA7</accession>
<comment type="caution">
    <text evidence="1">The sequence shown here is derived from an EMBL/GenBank/DDBJ whole genome shotgun (WGS) entry which is preliminary data.</text>
</comment>
<protein>
    <submittedName>
        <fullName evidence="1">Uncharacterized protein</fullName>
    </submittedName>
</protein>
<sequence>MTCSAQPYTGNHAITKNLIMHPANLSPIIRWLQFRLAHRGVPKKRKTDVENFTKERSHILFSRHLVIVFFAQELQIFFPEVKHVLDTNRVKSKLSQSFKKEYCLFLACKDDSGFSRDEFSCELIALDNIWERILVVCSFIF</sequence>
<gene>
    <name evidence="1" type="ORF">VP01_52g8</name>
</gene>
<organism evidence="1 2">
    <name type="scientific">Puccinia sorghi</name>
    <dbReference type="NCBI Taxonomy" id="27349"/>
    <lineage>
        <taxon>Eukaryota</taxon>
        <taxon>Fungi</taxon>
        <taxon>Dikarya</taxon>
        <taxon>Basidiomycota</taxon>
        <taxon>Pucciniomycotina</taxon>
        <taxon>Pucciniomycetes</taxon>
        <taxon>Pucciniales</taxon>
        <taxon>Pucciniaceae</taxon>
        <taxon>Puccinia</taxon>
    </lineage>
</organism>